<gene>
    <name evidence="1" type="ORF">PGLA1383_LOCUS10667</name>
</gene>
<keyword evidence="2" id="KW-1185">Reference proteome</keyword>
<dbReference type="InterPro" id="IPR014756">
    <property type="entry name" value="Ig_E-set"/>
</dbReference>
<accession>A0A813E005</accession>
<dbReference type="InterPro" id="IPR015943">
    <property type="entry name" value="WD40/YVTN_repeat-like_dom_sf"/>
</dbReference>
<evidence type="ECO:0000313" key="2">
    <source>
        <dbReference type="Proteomes" id="UP000654075"/>
    </source>
</evidence>
<protein>
    <submittedName>
        <fullName evidence="1">Uncharacterized protein</fullName>
    </submittedName>
</protein>
<dbReference type="InterPro" id="IPR013783">
    <property type="entry name" value="Ig-like_fold"/>
</dbReference>
<proteinExistence type="predicted"/>
<dbReference type="Gene3D" id="2.130.10.10">
    <property type="entry name" value="YVTN repeat-like/Quinoprotein amine dehydrogenase"/>
    <property type="match status" value="1"/>
</dbReference>
<dbReference type="SUPFAM" id="SSF50998">
    <property type="entry name" value="Quinoprotein alcohol dehydrogenase-like"/>
    <property type="match status" value="1"/>
</dbReference>
<sequence length="2103" mass="222369">VLQLEARVPFPILEASQLLCAFAPPKSASNASGLPPFSRTQRRLLWPLSDGRFECGPSPDAAEVCGRHFDLQSRCVAWLWASADSGETWSDLGLRFTYAGEAFLTSGAQPLVAQLLSPPVMVTLYGKHFVPSPSLRCAFRINGRNNRSDSTAWLYTRALLTNGSTAVCPSPEPGLLGAVPMAGAVALTIDGQQLTNSLPFSFSAPLSTADEEDIDDHEVFIETPRIKGFGDKHDSLVFSVTARLRSAVFRSDGGAPPKDAYGRAAADGLAGGLLQQPAACRLSGGGAPQPVRGQATAEQDLALGEAGAGGGRRLTAAVTSSSGTVQHDGIVRCDFEVPRESAWAVLYRNRSVLFQESYTEDLRLSSNLKVLPSEMKVHLSVSVGQFGEAWTRVPSLGLLWSTTLPRVFSASPRHSSLGPGGGLRLLRVRISGANFVNSSRLGCRFGDSGTGEDSGPLQTLAVVGRAIWSSGESLVCEVETSKLLEGREDLPKEQDFVLPLFVSGDGGKTWRTAPEASVRFHTPMEILSVQPAWCPLRGGRQVVVRGRFLPQTPLLSCRFGPELPPVPATRISSEEVHCYCPSVASLVEDDQSDSPVRLLRTMELTANHVEYVPVTANFSYFSDPRIVSVSPSIGMADEGFTVTLAVVGWHPLLQPLAPFCEFRLLSASRSGAAPVVLTAEIAVLPGLPANGSAVHVSCRLPPVNLPKGLGSDGADLAVTVRGRWEKSLAGESLAVTQAAGLLSVYARATSRSEKDMWQSRSRGHLDSLQTTVTGGKAGENWTLRTTLQTLDGHAVCTTVRGAAADKAARTVVGSEIYAVIVEGGAAVNLTRYSDGALHKQLRSLPGGAAVDVAVFDGWVAVAGGGGSGSSVAVWSATSGALLLSLEAPGGTRLTAVSLGRLSGDGPESLLLALADQEGVVFTYALADAAAACLTGASPGSCHVTATALATTLPLAGGWPVVDVRLVPRTGLLVARGLGAGSGVHLVEATSGENWTLLAGNQDSNLSYEALDVEADAPPPNMSVSFRILVAMGTEAEVWSVQVNESGSPEPDVQLVSQLQSNHAAGSNVLAVSFGRSYLITGMQDGTATLWSKTFDGGVAGSVWVLKGVHKGALRKVGWKSSTEVVTASEDEIVGIWTYPIPTLESKDYLGLRMAPDWGFVAGNATPLSLLGGPEPNRSVAIVGVAWPRSVRAHCVWARERVDRTDNFVAVVHAAMMAEGPASQVLSELSCPLPAEVLAAQGLASGLHLGLSTDGGITALPFSLPLPLWERPTFLRVEPARVSRRGGMAVTFRGLGFPPSLRARCLLHLASSPEPLLVEASSRGLQSMACLLPKDLNFSLAALKGYPSQKLRFSVSFHDKLDWVLPVPEALSVEVVDEPDVAHWAPALASIATLADSRKPLPVHLKLAKESYKSEFEHWYCAWRSIEDPAYTFISTSRVVYLNTSFLMCPLPFNNYRNLHSQVPSIASFQLYFSLSPVPVAAQSPPAGRSSAAVDAAGLIPTAVVVRVVGNVRIFGPVPKVQPMPSEGQPEVAMLRFSGWGFASNLTIFARSSKPTLAGQAFEQEEECRLCVAESPSALLCPYTSAGLGLEEQLNVSFFLARSQLLAPQPPEPQNAELPSSPCEAGALLGVSSVMVFRPAVGPFSASPASHVPASTSIRFTITGSHFSLYAAHHCRFQLMLSDRQMAISGTTMEETTSLPVRAARINSTLLLCSLETPALPTAVGEESPSSRTAQGVLVLCSGRGSCADALRPSSMEGSGSLVAGRLIVYVQPELETAESSLVFVSRAPAEQSIMLSWSATGQLPVSSLPCAIVAGASAPLHCEVYSELKGFASQMRCIMPARSPSDPPALLGTPMLRCAGAAGSYSPLTAQVLPLLPVAMPQVTMQSLTDLHIDAVEMFRWSGRRRAAPAEQALAARRRGNDARGVGPPLLRLRISVAGWEALSPGQMGSFVDACRLSRTTPVGRNVPEGSGSKAYADGTSRYLSDGVADRNGTLSFLCEWTVSSGLQDIVPWVTKEQPQLELSLHLKSGLWMGTNRTVRMRPRVTGARALPAACVEQQNCPMLVVGSGFSPGAAYSCVYSSPGAGCELKRDGKLCTLVSRAQ</sequence>
<evidence type="ECO:0000313" key="1">
    <source>
        <dbReference type="EMBL" id="CAE8592008.1"/>
    </source>
</evidence>
<dbReference type="Gene3D" id="2.60.40.10">
    <property type="entry name" value="Immunoglobulins"/>
    <property type="match status" value="1"/>
</dbReference>
<feature type="non-terminal residue" evidence="1">
    <location>
        <position position="2103"/>
    </location>
</feature>
<dbReference type="EMBL" id="CAJNNV010005384">
    <property type="protein sequence ID" value="CAE8592008.1"/>
    <property type="molecule type" value="Genomic_DNA"/>
</dbReference>
<name>A0A813E005_POLGL</name>
<organism evidence="1 2">
    <name type="scientific">Polarella glacialis</name>
    <name type="common">Dinoflagellate</name>
    <dbReference type="NCBI Taxonomy" id="89957"/>
    <lineage>
        <taxon>Eukaryota</taxon>
        <taxon>Sar</taxon>
        <taxon>Alveolata</taxon>
        <taxon>Dinophyceae</taxon>
        <taxon>Suessiales</taxon>
        <taxon>Suessiaceae</taxon>
        <taxon>Polarella</taxon>
    </lineage>
</organism>
<dbReference type="InterPro" id="IPR011047">
    <property type="entry name" value="Quinoprotein_ADH-like_sf"/>
</dbReference>
<reference evidence="1" key="1">
    <citation type="submission" date="2021-02" db="EMBL/GenBank/DDBJ databases">
        <authorList>
            <person name="Dougan E. K."/>
            <person name="Rhodes N."/>
            <person name="Thang M."/>
            <person name="Chan C."/>
        </authorList>
    </citation>
    <scope>NUCLEOTIDE SEQUENCE</scope>
</reference>
<dbReference type="SUPFAM" id="SSF81296">
    <property type="entry name" value="E set domains"/>
    <property type="match status" value="1"/>
</dbReference>
<dbReference type="Proteomes" id="UP000654075">
    <property type="component" value="Unassembled WGS sequence"/>
</dbReference>
<feature type="non-terminal residue" evidence="1">
    <location>
        <position position="1"/>
    </location>
</feature>
<comment type="caution">
    <text evidence="1">The sequence shown here is derived from an EMBL/GenBank/DDBJ whole genome shotgun (WGS) entry which is preliminary data.</text>
</comment>